<keyword evidence="5 8" id="KW-1133">Transmembrane helix</keyword>
<comment type="similarity">
    <text evidence="2">Belongs to the patched family.</text>
</comment>
<dbReference type="InterPro" id="IPR003392">
    <property type="entry name" value="PTHD_SSD"/>
</dbReference>
<evidence type="ECO:0000259" key="9">
    <source>
        <dbReference type="PROSITE" id="PS50156"/>
    </source>
</evidence>
<evidence type="ECO:0000256" key="7">
    <source>
        <dbReference type="ARBA" id="ARBA00023180"/>
    </source>
</evidence>
<keyword evidence="11" id="KW-1185">Reference proteome</keyword>
<dbReference type="FunFam" id="1.20.1640.10:FF:000013">
    <property type="entry name" value="PaTched Related family"/>
    <property type="match status" value="1"/>
</dbReference>
<gene>
    <name evidence="10" type="ORF">X798_05292</name>
</gene>
<dbReference type="Proteomes" id="UP000242913">
    <property type="component" value="Unassembled WGS sequence"/>
</dbReference>
<dbReference type="PANTHER" id="PTHR10796:SF91">
    <property type="entry name" value="SSD DOMAIN-CONTAINING PROTEIN"/>
    <property type="match status" value="1"/>
</dbReference>
<dbReference type="PANTHER" id="PTHR10796">
    <property type="entry name" value="PATCHED-RELATED"/>
    <property type="match status" value="1"/>
</dbReference>
<evidence type="ECO:0000256" key="5">
    <source>
        <dbReference type="ARBA" id="ARBA00022989"/>
    </source>
</evidence>
<feature type="transmembrane region" description="Helical" evidence="8">
    <location>
        <begin position="751"/>
        <end position="772"/>
    </location>
</feature>
<dbReference type="Gene3D" id="1.20.1640.10">
    <property type="entry name" value="Multidrug efflux transporter AcrB transmembrane domain"/>
    <property type="match status" value="2"/>
</dbReference>
<evidence type="ECO:0000256" key="4">
    <source>
        <dbReference type="ARBA" id="ARBA00022692"/>
    </source>
</evidence>
<comment type="subcellular location">
    <subcellularLocation>
        <location evidence="1">Cell membrane</location>
        <topology evidence="1">Multi-pass membrane protein</topology>
    </subcellularLocation>
</comment>
<dbReference type="GO" id="GO:0005886">
    <property type="term" value="C:plasma membrane"/>
    <property type="evidence" value="ECO:0007669"/>
    <property type="project" value="UniProtKB-SubCell"/>
</dbReference>
<feature type="transmembrane region" description="Helical" evidence="8">
    <location>
        <begin position="784"/>
        <end position="807"/>
    </location>
</feature>
<feature type="transmembrane region" description="Helical" evidence="8">
    <location>
        <begin position="27"/>
        <end position="49"/>
    </location>
</feature>
<evidence type="ECO:0000256" key="6">
    <source>
        <dbReference type="ARBA" id="ARBA00023136"/>
    </source>
</evidence>
<dbReference type="GO" id="GO:0006897">
    <property type="term" value="P:endocytosis"/>
    <property type="evidence" value="ECO:0007669"/>
    <property type="project" value="TreeGrafter"/>
</dbReference>
<keyword evidence="3" id="KW-1003">Cell membrane</keyword>
<evidence type="ECO:0000256" key="8">
    <source>
        <dbReference type="SAM" id="Phobius"/>
    </source>
</evidence>
<reference evidence="10 11" key="1">
    <citation type="submission" date="2015-12" db="EMBL/GenBank/DDBJ databases">
        <title>Draft genome of the nematode, Onchocerca flexuosa.</title>
        <authorList>
            <person name="Mitreva M."/>
        </authorList>
    </citation>
    <scope>NUCLEOTIDE SEQUENCE [LARGE SCALE GENOMIC DNA]</scope>
    <source>
        <strain evidence="10">Red Deer</strain>
    </source>
</reference>
<feature type="transmembrane region" description="Helical" evidence="8">
    <location>
        <begin position="656"/>
        <end position="674"/>
    </location>
</feature>
<feature type="transmembrane region" description="Helical" evidence="8">
    <location>
        <begin position="293"/>
        <end position="316"/>
    </location>
</feature>
<feature type="transmembrane region" description="Helical" evidence="8">
    <location>
        <begin position="264"/>
        <end position="287"/>
    </location>
</feature>
<organism evidence="10 11">
    <name type="scientific">Onchocerca flexuosa</name>
    <dbReference type="NCBI Taxonomy" id="387005"/>
    <lineage>
        <taxon>Eukaryota</taxon>
        <taxon>Metazoa</taxon>
        <taxon>Ecdysozoa</taxon>
        <taxon>Nematoda</taxon>
        <taxon>Chromadorea</taxon>
        <taxon>Rhabditida</taxon>
        <taxon>Spirurina</taxon>
        <taxon>Spiruromorpha</taxon>
        <taxon>Filarioidea</taxon>
        <taxon>Onchocercidae</taxon>
        <taxon>Onchocerca</taxon>
    </lineage>
</organism>
<feature type="transmembrane region" description="Helical" evidence="8">
    <location>
        <begin position="448"/>
        <end position="466"/>
    </location>
</feature>
<dbReference type="InterPro" id="IPR051697">
    <property type="entry name" value="Patched_domain-protein"/>
</dbReference>
<dbReference type="GO" id="GO:0030659">
    <property type="term" value="C:cytoplasmic vesicle membrane"/>
    <property type="evidence" value="ECO:0007669"/>
    <property type="project" value="TreeGrafter"/>
</dbReference>
<protein>
    <recommendedName>
        <fullName evidence="9">SSD domain-containing protein</fullName>
    </recommendedName>
</protein>
<sequence length="847" mass="97529">MRYYLPTLDKRLARLFAWYTSKYLVDYYPIFIAFPTLLTALLGIGFVWIDQLTLLDARTLYTPTSAPAWKEERIMRELWPIRVDEFLPERTFEWNRYLYVIVHGRRYPNGTFPNILNDSYLNEIEFLERSIAENVSCAMKDEWLTNATTNFGSKFYFQDLCLNWYGECYRQTNLIKLLQNRYELEKHGISITYPRANTNGTSIYLAYNIGGVQVDENDTIKVTIGVDDMFIMVGAWHDAEKIYPGTDNATLKARMVNALSESAVAIFITSFTDVLSFAIGCFTDIIAVRGFCAMTSACMFFTFLYQLTFFAAMMVISDKMQMVGRNACIPCLQSSDYIADDENRFGRKVWIFTENENKNGNNCTKYETKKSENAKCFDSIYNDIFVNANHKSYHNGNAYMEVLSDKTKVSKNSSFKAISRKKLFFRREFYCIDRNTYVPILLDNRTKFVVLILFIIYLILAVYGIMGMEQGLDYDKLLIKTDPIVRTIATELELFHGGDQIDIAVVKAPDMTKPMNRKRVEQMIHDFEHMIFGIGPKATQVWIREYQKYANITGAYLQNDHQSWVEGVYQWSRLFAFYKLWAQDFVWENENDPENLTMKSFRFRIGLSALNSPSDLVLESHAVRAIAAKYPDMEIYTYEYCRMIADQLNIILPNTLLNDGIAVIVLVIIALLFIPNPICTFWIFIAIITMDIGVIGFLALWDVKLDPISMITMIMAIGFSIEYCAHITYGFVSNPNDVTPTERCVEAMEKLACPIIYGSMSTIFGVTVLAFINSYMILVFFKTIFLVIVIGVFHALLLLPIILYITAPIIDQFSQKFCGPVENSKQKNTAICTNSDNLPKVVTNIRF</sequence>
<feature type="transmembrane region" description="Helical" evidence="8">
    <location>
        <begin position="681"/>
        <end position="701"/>
    </location>
</feature>
<dbReference type="PROSITE" id="PS50156">
    <property type="entry name" value="SSD"/>
    <property type="match status" value="1"/>
</dbReference>
<keyword evidence="6 8" id="KW-0472">Membrane</keyword>
<dbReference type="InterPro" id="IPR000731">
    <property type="entry name" value="SSD"/>
</dbReference>
<keyword evidence="7" id="KW-0325">Glycoprotein</keyword>
<keyword evidence="4 8" id="KW-0812">Transmembrane</keyword>
<evidence type="ECO:0000313" key="10">
    <source>
        <dbReference type="EMBL" id="OZC07657.1"/>
    </source>
</evidence>
<evidence type="ECO:0000256" key="3">
    <source>
        <dbReference type="ARBA" id="ARBA00022475"/>
    </source>
</evidence>
<dbReference type="GO" id="GO:0018996">
    <property type="term" value="P:molting cycle, collagen and cuticulin-based cuticle"/>
    <property type="evidence" value="ECO:0007669"/>
    <property type="project" value="TreeGrafter"/>
</dbReference>
<feature type="domain" description="SSD" evidence="9">
    <location>
        <begin position="222"/>
        <end position="316"/>
    </location>
</feature>
<name>A0A238BQL0_9BILA</name>
<dbReference type="Pfam" id="PF02460">
    <property type="entry name" value="Patched"/>
    <property type="match status" value="1"/>
</dbReference>
<feature type="transmembrane region" description="Helical" evidence="8">
    <location>
        <begin position="707"/>
        <end position="731"/>
    </location>
</feature>
<evidence type="ECO:0000256" key="1">
    <source>
        <dbReference type="ARBA" id="ARBA00004651"/>
    </source>
</evidence>
<dbReference type="OrthoDB" id="6510177at2759"/>
<proteinExistence type="inferred from homology"/>
<evidence type="ECO:0000256" key="2">
    <source>
        <dbReference type="ARBA" id="ARBA00005585"/>
    </source>
</evidence>
<dbReference type="AlphaFoldDB" id="A0A238BQL0"/>
<evidence type="ECO:0000313" key="11">
    <source>
        <dbReference type="Proteomes" id="UP000242913"/>
    </source>
</evidence>
<accession>A0A238BQL0</accession>
<dbReference type="SUPFAM" id="SSF82866">
    <property type="entry name" value="Multidrug efflux transporter AcrB transmembrane domain"/>
    <property type="match status" value="2"/>
</dbReference>
<dbReference type="EMBL" id="KZ270025">
    <property type="protein sequence ID" value="OZC07657.1"/>
    <property type="molecule type" value="Genomic_DNA"/>
</dbReference>